<dbReference type="InterPro" id="IPR011991">
    <property type="entry name" value="ArsR-like_HTH"/>
</dbReference>
<dbReference type="InterPro" id="IPR001845">
    <property type="entry name" value="HTH_ArsR_DNA-bd_dom"/>
</dbReference>
<gene>
    <name evidence="3" type="ORF">GCM10011509_13210</name>
</gene>
<organism evidence="3 4">
    <name type="scientific">Ornithinimicrobium pekingense</name>
    <dbReference type="NCBI Taxonomy" id="384677"/>
    <lineage>
        <taxon>Bacteria</taxon>
        <taxon>Bacillati</taxon>
        <taxon>Actinomycetota</taxon>
        <taxon>Actinomycetes</taxon>
        <taxon>Micrococcales</taxon>
        <taxon>Ornithinimicrobiaceae</taxon>
        <taxon>Ornithinimicrobium</taxon>
    </lineage>
</organism>
<dbReference type="InterPro" id="IPR036388">
    <property type="entry name" value="WH-like_DNA-bd_sf"/>
</dbReference>
<dbReference type="InterPro" id="IPR036390">
    <property type="entry name" value="WH_DNA-bd_sf"/>
</dbReference>
<dbReference type="Pfam" id="PF12840">
    <property type="entry name" value="HTH_20"/>
    <property type="match status" value="1"/>
</dbReference>
<reference evidence="4" key="1">
    <citation type="journal article" date="2019" name="Int. J. Syst. Evol. Microbiol.">
        <title>The Global Catalogue of Microorganisms (GCM) 10K type strain sequencing project: providing services to taxonomists for standard genome sequencing and annotation.</title>
        <authorList>
            <consortium name="The Broad Institute Genomics Platform"/>
            <consortium name="The Broad Institute Genome Sequencing Center for Infectious Disease"/>
            <person name="Wu L."/>
            <person name="Ma J."/>
        </authorList>
    </citation>
    <scope>NUCLEOTIDE SEQUENCE [LARGE SCALE GENOMIC DNA]</scope>
    <source>
        <strain evidence="4">CGMCC 1.5362</strain>
    </source>
</reference>
<accession>A0ABQ2F7E2</accession>
<name>A0ABQ2F7E2_9MICO</name>
<evidence type="ECO:0000313" key="4">
    <source>
        <dbReference type="Proteomes" id="UP000662111"/>
    </source>
</evidence>
<sequence>MTSPEQVGVRREATDAEARALASGLRLRILRLTLDEPLTNREIAEALGLNPATALHHVRTLVDTGFLEALEPRRGRRGAREIPYRSTGRSWYMSTPVGASSLLEAFLAEIATVPEPDRDLTRLGLRLPAAELEELRARLWELVQEFHDRPRDPEAEPWSLFVALHPDTSQRPRRSP</sequence>
<feature type="domain" description="HTH arsR-type" evidence="2">
    <location>
        <begin position="16"/>
        <end position="107"/>
    </location>
</feature>
<feature type="region of interest" description="Disordered" evidence="1">
    <location>
        <begin position="150"/>
        <end position="176"/>
    </location>
</feature>
<evidence type="ECO:0000256" key="1">
    <source>
        <dbReference type="SAM" id="MobiDB-lite"/>
    </source>
</evidence>
<comment type="caution">
    <text evidence="3">The sequence shown here is derived from an EMBL/GenBank/DDBJ whole genome shotgun (WGS) entry which is preliminary data.</text>
</comment>
<proteinExistence type="predicted"/>
<dbReference type="SUPFAM" id="SSF46785">
    <property type="entry name" value="Winged helix' DNA-binding domain"/>
    <property type="match status" value="1"/>
</dbReference>
<dbReference type="SMART" id="SM00418">
    <property type="entry name" value="HTH_ARSR"/>
    <property type="match status" value="1"/>
</dbReference>
<dbReference type="EMBL" id="BMLB01000003">
    <property type="protein sequence ID" value="GGK66265.1"/>
    <property type="molecule type" value="Genomic_DNA"/>
</dbReference>
<dbReference type="Proteomes" id="UP000662111">
    <property type="component" value="Unassembled WGS sequence"/>
</dbReference>
<keyword evidence="4" id="KW-1185">Reference proteome</keyword>
<evidence type="ECO:0000313" key="3">
    <source>
        <dbReference type="EMBL" id="GGK66265.1"/>
    </source>
</evidence>
<dbReference type="Gene3D" id="1.10.10.10">
    <property type="entry name" value="Winged helix-like DNA-binding domain superfamily/Winged helix DNA-binding domain"/>
    <property type="match status" value="1"/>
</dbReference>
<evidence type="ECO:0000259" key="2">
    <source>
        <dbReference type="SMART" id="SM00418"/>
    </source>
</evidence>
<protein>
    <submittedName>
        <fullName evidence="3">ArsR family transcriptional regulator</fullName>
    </submittedName>
</protein>
<dbReference type="RefSeq" id="WP_022923026.1">
    <property type="nucleotide sequence ID" value="NZ_BMLB01000003.1"/>
</dbReference>
<dbReference type="CDD" id="cd00090">
    <property type="entry name" value="HTH_ARSR"/>
    <property type="match status" value="1"/>
</dbReference>